<dbReference type="Pfam" id="PF00481">
    <property type="entry name" value="PP2C"/>
    <property type="match status" value="1"/>
</dbReference>
<evidence type="ECO:0000313" key="12">
    <source>
        <dbReference type="EMBL" id="CAD7695834.1"/>
    </source>
</evidence>
<keyword evidence="4" id="KW-0479">Metal-binding</keyword>
<dbReference type="SUPFAM" id="SSF81606">
    <property type="entry name" value="PP2C-like"/>
    <property type="match status" value="1"/>
</dbReference>
<feature type="region of interest" description="Disordered" evidence="10">
    <location>
        <begin position="1"/>
        <end position="43"/>
    </location>
</feature>
<evidence type="ECO:0000256" key="1">
    <source>
        <dbReference type="ARBA" id="ARBA00001936"/>
    </source>
</evidence>
<evidence type="ECO:0000256" key="7">
    <source>
        <dbReference type="ARBA" id="ARBA00022912"/>
    </source>
</evidence>
<dbReference type="InterPro" id="IPR000222">
    <property type="entry name" value="PP2C_BS"/>
</dbReference>
<feature type="region of interest" description="Disordered" evidence="10">
    <location>
        <begin position="561"/>
        <end position="581"/>
    </location>
</feature>
<keyword evidence="6" id="KW-0460">Magnesium</keyword>
<dbReference type="InterPro" id="IPR036457">
    <property type="entry name" value="PPM-type-like_dom_sf"/>
</dbReference>
<accession>A0A8S1IXB7</accession>
<reference evidence="12" key="1">
    <citation type="submission" date="2020-12" db="EMBL/GenBank/DDBJ databases">
        <authorList>
            <person name="Iha C."/>
        </authorList>
    </citation>
    <scope>NUCLEOTIDE SEQUENCE</scope>
</reference>
<keyword evidence="8" id="KW-0464">Manganese</keyword>
<evidence type="ECO:0000256" key="3">
    <source>
        <dbReference type="ARBA" id="ARBA00013081"/>
    </source>
</evidence>
<protein>
    <recommendedName>
        <fullName evidence="3">protein-serine/threonine phosphatase</fullName>
        <ecNumber evidence="3">3.1.3.16</ecNumber>
    </recommendedName>
</protein>
<keyword evidence="13" id="KW-1185">Reference proteome</keyword>
<dbReference type="InterPro" id="IPR015655">
    <property type="entry name" value="PP2C"/>
</dbReference>
<evidence type="ECO:0000256" key="2">
    <source>
        <dbReference type="ARBA" id="ARBA00001946"/>
    </source>
</evidence>
<dbReference type="GO" id="GO:0046872">
    <property type="term" value="F:metal ion binding"/>
    <property type="evidence" value="ECO:0007669"/>
    <property type="project" value="UniProtKB-KW"/>
</dbReference>
<feature type="domain" description="PPM-type phosphatase" evidence="11">
    <location>
        <begin position="36"/>
        <end position="317"/>
    </location>
</feature>
<evidence type="ECO:0000256" key="10">
    <source>
        <dbReference type="SAM" id="MobiDB-lite"/>
    </source>
</evidence>
<dbReference type="PROSITE" id="PS01032">
    <property type="entry name" value="PPM_1"/>
    <property type="match status" value="1"/>
</dbReference>
<dbReference type="CDD" id="cd00143">
    <property type="entry name" value="PP2Cc"/>
    <property type="match status" value="1"/>
</dbReference>
<dbReference type="AlphaFoldDB" id="A0A8S1IXB7"/>
<evidence type="ECO:0000256" key="6">
    <source>
        <dbReference type="ARBA" id="ARBA00022842"/>
    </source>
</evidence>
<evidence type="ECO:0000256" key="5">
    <source>
        <dbReference type="ARBA" id="ARBA00022801"/>
    </source>
</evidence>
<evidence type="ECO:0000259" key="11">
    <source>
        <dbReference type="PROSITE" id="PS51746"/>
    </source>
</evidence>
<dbReference type="PANTHER" id="PTHR47992">
    <property type="entry name" value="PROTEIN PHOSPHATASE"/>
    <property type="match status" value="1"/>
</dbReference>
<feature type="region of interest" description="Disordered" evidence="10">
    <location>
        <begin position="409"/>
        <end position="535"/>
    </location>
</feature>
<comment type="similarity">
    <text evidence="9">Belongs to the PP2C family.</text>
</comment>
<feature type="compositionally biased region" description="Basic and acidic residues" evidence="10">
    <location>
        <begin position="421"/>
        <end position="432"/>
    </location>
</feature>
<evidence type="ECO:0000313" key="13">
    <source>
        <dbReference type="Proteomes" id="UP000708148"/>
    </source>
</evidence>
<comment type="cofactor">
    <cofactor evidence="1">
        <name>Mn(2+)</name>
        <dbReference type="ChEBI" id="CHEBI:29035"/>
    </cofactor>
</comment>
<dbReference type="Gene3D" id="3.60.40.10">
    <property type="entry name" value="PPM-type phosphatase domain"/>
    <property type="match status" value="1"/>
</dbReference>
<dbReference type="SMART" id="SM00332">
    <property type="entry name" value="PP2Cc"/>
    <property type="match status" value="1"/>
</dbReference>
<evidence type="ECO:0000256" key="4">
    <source>
        <dbReference type="ARBA" id="ARBA00022723"/>
    </source>
</evidence>
<organism evidence="12 13">
    <name type="scientific">Ostreobium quekettii</name>
    <dbReference type="NCBI Taxonomy" id="121088"/>
    <lineage>
        <taxon>Eukaryota</taxon>
        <taxon>Viridiplantae</taxon>
        <taxon>Chlorophyta</taxon>
        <taxon>core chlorophytes</taxon>
        <taxon>Ulvophyceae</taxon>
        <taxon>TCBD clade</taxon>
        <taxon>Bryopsidales</taxon>
        <taxon>Ostreobineae</taxon>
        <taxon>Ostreobiaceae</taxon>
        <taxon>Ostreobium</taxon>
    </lineage>
</organism>
<keyword evidence="7 9" id="KW-0904">Protein phosphatase</keyword>
<dbReference type="InterPro" id="IPR001932">
    <property type="entry name" value="PPM-type_phosphatase-like_dom"/>
</dbReference>
<comment type="caution">
    <text evidence="12">The sequence shown here is derived from an EMBL/GenBank/DDBJ whole genome shotgun (WGS) entry which is preliminary data.</text>
</comment>
<sequence length="660" mass="68629">MSMAGGAVADDGVRGEEGRPAGGDPPAVESGPEPEGPCARHSRCQRRVNDEDVLFVREGLARSAGGQPWSLYAVCDGHGGAMAANYVMGHLWRVLGPLLPASGLPHRQSPAFDHFASEVRTAVATAFVKIGQQFAIDVSADKSGTSVTLALLCGRLLTVANVGDADAVLDTGMEKILATVSDRIEANDAERVRLADAGVLVCRMSDTQKGPAAAGEEGQGPLRCWPGGLQVARSIGDIKSSSRVFSCPHIFQVCVPDAGTRLIMASACLWGRLHWEEAAQATRRCPVAGAARRLVAAAASNGPAPPAEDISALVLDMLPKKGGTFPRLVRNRAKAAGAGPRGRRPRLSAYLRRCLGARPSGDPPLGSEVLRTVAMVDGWELVRGCVGPGGPEGLACGAQGGSGRREALRYPSARWGSPEAAGDRKRAEKAKEAGVGNGEPELEPAMVRGNRRPGEVGALRTRPRGENEEDTGSGRRRSARFSKASAAGALSPAEPARPQAGEATAIGQAARAGKEGWPPWSAKPSREGTGGEISAGAARRISGVEDDWADRDATPRGVAAYAQNRPPIGPRGGGGQRKGSFSVRPAIDLEAVRKRVAAGDGVGSVMLALEDHPGGQPCWYFAPPGAGAGLEPLCVGWDGNSEEEVSLSAWGLRAQSQVRE</sequence>
<dbReference type="EC" id="3.1.3.16" evidence="3"/>
<evidence type="ECO:0000256" key="9">
    <source>
        <dbReference type="RuleBase" id="RU003465"/>
    </source>
</evidence>
<comment type="cofactor">
    <cofactor evidence="2">
        <name>Mg(2+)</name>
        <dbReference type="ChEBI" id="CHEBI:18420"/>
    </cofactor>
</comment>
<dbReference type="PROSITE" id="PS51746">
    <property type="entry name" value="PPM_2"/>
    <property type="match status" value="1"/>
</dbReference>
<dbReference type="Proteomes" id="UP000708148">
    <property type="component" value="Unassembled WGS sequence"/>
</dbReference>
<name>A0A8S1IXB7_9CHLO</name>
<gene>
    <name evidence="12" type="ORF">OSTQU699_LOCUS1195</name>
</gene>
<proteinExistence type="inferred from homology"/>
<keyword evidence="5 9" id="KW-0378">Hydrolase</keyword>
<evidence type="ECO:0000256" key="8">
    <source>
        <dbReference type="ARBA" id="ARBA00023211"/>
    </source>
</evidence>
<feature type="compositionally biased region" description="Low complexity" evidence="10">
    <location>
        <begin position="1"/>
        <end position="10"/>
    </location>
</feature>
<dbReference type="EMBL" id="CAJHUC010000393">
    <property type="protein sequence ID" value="CAD7695834.1"/>
    <property type="molecule type" value="Genomic_DNA"/>
</dbReference>
<dbReference type="GO" id="GO:0004722">
    <property type="term" value="F:protein serine/threonine phosphatase activity"/>
    <property type="evidence" value="ECO:0007669"/>
    <property type="project" value="UniProtKB-EC"/>
</dbReference>